<accession>A0AA45UUF7</accession>
<evidence type="ECO:0000313" key="2">
    <source>
        <dbReference type="Proteomes" id="UP000078419"/>
    </source>
</evidence>
<dbReference type="Proteomes" id="UP000078419">
    <property type="component" value="Unassembled WGS sequence"/>
</dbReference>
<comment type="caution">
    <text evidence="1">The sequence shown here is derived from an EMBL/GenBank/DDBJ whole genome shotgun (WGS) entry which is preliminary data.</text>
</comment>
<dbReference type="AlphaFoldDB" id="A0AA45UUF7"/>
<dbReference type="EMBL" id="FLLR01000163">
    <property type="protein sequence ID" value="SBO15036.1"/>
    <property type="molecule type" value="Genomic_DNA"/>
</dbReference>
<proteinExistence type="predicted"/>
<evidence type="ECO:0000313" key="1">
    <source>
        <dbReference type="EMBL" id="SBO15036.1"/>
    </source>
</evidence>
<sequence length="44" mass="4649">MEFISIVLPYPVAIARIPESASFSSGVSRSICLTISPTLSTLPP</sequence>
<name>A0AA45UUF7_ANAPH</name>
<organism evidence="1 2">
    <name type="scientific">Anaplasma phagocytophilum</name>
    <name type="common">Ehrlichia phagocytophila</name>
    <dbReference type="NCBI Taxonomy" id="948"/>
    <lineage>
        <taxon>Bacteria</taxon>
        <taxon>Pseudomonadati</taxon>
        <taxon>Pseudomonadota</taxon>
        <taxon>Alphaproteobacteria</taxon>
        <taxon>Rickettsiales</taxon>
        <taxon>Anaplasmataceae</taxon>
        <taxon>Anaplasma</taxon>
        <taxon>phagocytophilum group</taxon>
    </lineage>
</organism>
<reference evidence="2" key="1">
    <citation type="submission" date="2016-03" db="EMBL/GenBank/DDBJ databases">
        <authorList>
            <person name="Loux Valentin"/>
        </authorList>
    </citation>
    <scope>NUCLEOTIDE SEQUENCE [LARGE SCALE GENOMIC DNA]</scope>
    <source>
        <strain evidence="2">C1</strain>
    </source>
</reference>
<protein>
    <submittedName>
        <fullName evidence="1">Uncharacterized protein</fullName>
    </submittedName>
</protein>
<gene>
    <name evidence="1" type="ORF">ANAPC1_01414</name>
</gene>